<dbReference type="EMBL" id="CAUZLY010000003">
    <property type="protein sequence ID" value="CAK1233474.1"/>
    <property type="molecule type" value="Genomic_DNA"/>
</dbReference>
<keyword evidence="1" id="KW-0812">Transmembrane</keyword>
<evidence type="ECO:0000256" key="1">
    <source>
        <dbReference type="SAM" id="Phobius"/>
    </source>
</evidence>
<sequence length="33" mass="3810">MNSNKNVIFAGILSELLYSIFGRFLINMAKYLQ</sequence>
<evidence type="ECO:0000313" key="3">
    <source>
        <dbReference type="Proteomes" id="UP001314200"/>
    </source>
</evidence>
<keyword evidence="1" id="KW-0472">Membrane</keyword>
<comment type="caution">
    <text evidence="2">The sequence shown here is derived from an EMBL/GenBank/DDBJ whole genome shotgun (WGS) entry which is preliminary data.</text>
</comment>
<name>A0ABN9YMU2_9LACO</name>
<protein>
    <submittedName>
        <fullName evidence="2">Uncharacterized protein</fullName>
    </submittedName>
</protein>
<gene>
    <name evidence="2" type="ORF">R82641_BJNNKPBH_00413</name>
</gene>
<dbReference type="Proteomes" id="UP001314200">
    <property type="component" value="Unassembled WGS sequence"/>
</dbReference>
<feature type="transmembrane region" description="Helical" evidence="1">
    <location>
        <begin position="6"/>
        <end position="26"/>
    </location>
</feature>
<keyword evidence="1" id="KW-1133">Transmembrane helix</keyword>
<organism evidence="2 3">
    <name type="scientific">Fructobacillus cardui</name>
    <dbReference type="NCBI Taxonomy" id="2893170"/>
    <lineage>
        <taxon>Bacteria</taxon>
        <taxon>Bacillati</taxon>
        <taxon>Bacillota</taxon>
        <taxon>Bacilli</taxon>
        <taxon>Lactobacillales</taxon>
        <taxon>Lactobacillaceae</taxon>
        <taxon>Fructobacillus</taxon>
    </lineage>
</organism>
<accession>A0ABN9YMU2</accession>
<evidence type="ECO:0000313" key="2">
    <source>
        <dbReference type="EMBL" id="CAK1233474.1"/>
    </source>
</evidence>
<keyword evidence="3" id="KW-1185">Reference proteome</keyword>
<proteinExistence type="predicted"/>
<reference evidence="2 3" key="1">
    <citation type="submission" date="2023-10" db="EMBL/GenBank/DDBJ databases">
        <authorList>
            <person name="Botero Cardona J."/>
        </authorList>
    </citation>
    <scope>NUCLEOTIDE SEQUENCE [LARGE SCALE GENOMIC DNA]</scope>
    <source>
        <strain evidence="2 3">R-82641</strain>
    </source>
</reference>